<dbReference type="Gene3D" id="1.20.1740.10">
    <property type="entry name" value="Amino acid/polyamine transporter I"/>
    <property type="match status" value="1"/>
</dbReference>
<dbReference type="EMBL" id="BLZR01000001">
    <property type="protein sequence ID" value="GFP78164.1"/>
    <property type="molecule type" value="Genomic_DNA"/>
</dbReference>
<feature type="transmembrane region" description="Helical" evidence="8">
    <location>
        <begin position="112"/>
        <end position="134"/>
    </location>
</feature>
<sequence>MSDTRLDITSKQLAAFIISAQIGIGILSLPSTIVAEVGHDGWISVLFGGILCLILALLIVSLLKKYKNKTIFEINILVYGNILGYALNIFTELYLMFITAITIRIFTETVSIIILRFTPQLVTTIVILIPTIYAMIKGLKLICRFATLLFIAYLILVMTLFLIIKDLRFTYIMPIGKAGLIPIIKNVNLTIYAYLGFELVTLFYPKIKDKENISKKIVIGMLFTIAYYTGIVMISTMFFGEVKLGMLVFPIYNIEQSIAMPVIERLDTVYMLFWLPTMGGAARAYLYATYYSASMLFKIKRQGWLITFIILLEIIASRIPKSFEATYRYSAYSGIMGMIFIVMTIVTFFISHLRKR</sequence>
<dbReference type="Pfam" id="PF03845">
    <property type="entry name" value="Spore_permease"/>
    <property type="match status" value="1"/>
</dbReference>
<dbReference type="Proteomes" id="UP000580568">
    <property type="component" value="Unassembled WGS sequence"/>
</dbReference>
<dbReference type="GO" id="GO:0016020">
    <property type="term" value="C:membrane"/>
    <property type="evidence" value="ECO:0007669"/>
    <property type="project" value="UniProtKB-SubCell"/>
</dbReference>
<dbReference type="PANTHER" id="PTHR34975:SF2">
    <property type="entry name" value="SPORE GERMINATION PROTEIN A2"/>
    <property type="match status" value="1"/>
</dbReference>
<evidence type="ECO:0000256" key="8">
    <source>
        <dbReference type="SAM" id="Phobius"/>
    </source>
</evidence>
<evidence type="ECO:0000313" key="10">
    <source>
        <dbReference type="Proteomes" id="UP000580568"/>
    </source>
</evidence>
<feature type="transmembrane region" description="Helical" evidence="8">
    <location>
        <begin position="12"/>
        <end position="35"/>
    </location>
</feature>
<evidence type="ECO:0000256" key="7">
    <source>
        <dbReference type="ARBA" id="ARBA00023136"/>
    </source>
</evidence>
<keyword evidence="4" id="KW-0309">Germination</keyword>
<dbReference type="NCBIfam" id="TIGR00912">
    <property type="entry name" value="2A0309"/>
    <property type="match status" value="1"/>
</dbReference>
<feature type="transmembrane region" description="Helical" evidence="8">
    <location>
        <begin position="41"/>
        <end position="63"/>
    </location>
</feature>
<evidence type="ECO:0000256" key="2">
    <source>
        <dbReference type="ARBA" id="ARBA00007998"/>
    </source>
</evidence>
<accession>A0A6V8SLP5</accession>
<protein>
    <submittedName>
        <fullName evidence="9">Spore germination protein B2</fullName>
    </submittedName>
</protein>
<comment type="subcellular location">
    <subcellularLocation>
        <location evidence="1">Membrane</location>
        <topology evidence="1">Multi-pass membrane protein</topology>
    </subcellularLocation>
</comment>
<evidence type="ECO:0000256" key="1">
    <source>
        <dbReference type="ARBA" id="ARBA00004141"/>
    </source>
</evidence>
<reference evidence="9 10" key="1">
    <citation type="submission" date="2020-07" db="EMBL/GenBank/DDBJ databases">
        <title>A new beta-1,3-glucan-decomposing anaerobic bacterium isolated from anoxic soil subjected to biological soil disinfestation.</title>
        <authorList>
            <person name="Ueki A."/>
            <person name="Tonouchi A."/>
        </authorList>
    </citation>
    <scope>NUCLEOTIDE SEQUENCE [LARGE SCALE GENOMIC DNA]</scope>
    <source>
        <strain evidence="9 10">TW1</strain>
    </source>
</reference>
<dbReference type="AlphaFoldDB" id="A0A6V8SLP5"/>
<proteinExistence type="inferred from homology"/>
<keyword evidence="5 8" id="KW-0812">Transmembrane</keyword>
<keyword evidence="3" id="KW-0813">Transport</keyword>
<feature type="transmembrane region" description="Helical" evidence="8">
    <location>
        <begin position="269"/>
        <end position="291"/>
    </location>
</feature>
<evidence type="ECO:0000256" key="6">
    <source>
        <dbReference type="ARBA" id="ARBA00022989"/>
    </source>
</evidence>
<feature type="transmembrane region" description="Helical" evidence="8">
    <location>
        <begin position="303"/>
        <end position="319"/>
    </location>
</feature>
<feature type="transmembrane region" description="Helical" evidence="8">
    <location>
        <begin position="217"/>
        <end position="239"/>
    </location>
</feature>
<gene>
    <name evidence="9" type="ORF">bsdtw1_04358</name>
</gene>
<comment type="caution">
    <text evidence="9">The sequence shown here is derived from an EMBL/GenBank/DDBJ whole genome shotgun (WGS) entry which is preliminary data.</text>
</comment>
<evidence type="ECO:0000256" key="3">
    <source>
        <dbReference type="ARBA" id="ARBA00022448"/>
    </source>
</evidence>
<dbReference type="RefSeq" id="WP_183279480.1">
    <property type="nucleotide sequence ID" value="NZ_BLZR01000001.1"/>
</dbReference>
<feature type="transmembrane region" description="Helical" evidence="8">
    <location>
        <begin position="141"/>
        <end position="163"/>
    </location>
</feature>
<comment type="similarity">
    <text evidence="2">Belongs to the amino acid-polyamine-organocation (APC) superfamily. Spore germination protein (SGP) (TC 2.A.3.9) family.</text>
</comment>
<name>A0A6V8SLP5_9CLOT</name>
<evidence type="ECO:0000256" key="5">
    <source>
        <dbReference type="ARBA" id="ARBA00022692"/>
    </source>
</evidence>
<feature type="transmembrane region" description="Helical" evidence="8">
    <location>
        <begin position="83"/>
        <end position="106"/>
    </location>
</feature>
<feature type="transmembrane region" description="Helical" evidence="8">
    <location>
        <begin position="331"/>
        <end position="350"/>
    </location>
</feature>
<keyword evidence="10" id="KW-1185">Reference proteome</keyword>
<dbReference type="PANTHER" id="PTHR34975">
    <property type="entry name" value="SPORE GERMINATION PROTEIN A2"/>
    <property type="match status" value="1"/>
</dbReference>
<organism evidence="9 10">
    <name type="scientific">Clostridium fungisolvens</name>
    <dbReference type="NCBI Taxonomy" id="1604897"/>
    <lineage>
        <taxon>Bacteria</taxon>
        <taxon>Bacillati</taxon>
        <taxon>Bacillota</taxon>
        <taxon>Clostridia</taxon>
        <taxon>Eubacteriales</taxon>
        <taxon>Clostridiaceae</taxon>
        <taxon>Clostridium</taxon>
    </lineage>
</organism>
<evidence type="ECO:0000256" key="4">
    <source>
        <dbReference type="ARBA" id="ARBA00022544"/>
    </source>
</evidence>
<dbReference type="InterPro" id="IPR004761">
    <property type="entry name" value="Spore_GerAB"/>
</dbReference>
<evidence type="ECO:0000313" key="9">
    <source>
        <dbReference type="EMBL" id="GFP78164.1"/>
    </source>
</evidence>
<keyword evidence="7 8" id="KW-0472">Membrane</keyword>
<keyword evidence="6 8" id="KW-1133">Transmembrane helix</keyword>
<feature type="transmembrane region" description="Helical" evidence="8">
    <location>
        <begin position="183"/>
        <end position="205"/>
    </location>
</feature>
<dbReference type="GO" id="GO:0009847">
    <property type="term" value="P:spore germination"/>
    <property type="evidence" value="ECO:0007669"/>
    <property type="project" value="InterPro"/>
</dbReference>